<evidence type="ECO:0000313" key="2">
    <source>
        <dbReference type="Proteomes" id="UP000290273"/>
    </source>
</evidence>
<reference evidence="1 2" key="1">
    <citation type="submission" date="2018-06" db="EMBL/GenBank/DDBJ databases">
        <title>Genome conservation of Clostridium tetani.</title>
        <authorList>
            <person name="Bruggemann H."/>
            <person name="Popoff M.R."/>
        </authorList>
    </citation>
    <scope>NUCLEOTIDE SEQUENCE [LARGE SCALE GENOMIC DNA]</scope>
    <source>
        <strain evidence="1 2">63.05</strain>
    </source>
</reference>
<dbReference type="RefSeq" id="WP_023439109.1">
    <property type="nucleotide sequence ID" value="NZ_CASHSW010000027.1"/>
</dbReference>
<organism evidence="1 2">
    <name type="scientific">Clostridium tetani</name>
    <dbReference type="NCBI Taxonomy" id="1513"/>
    <lineage>
        <taxon>Bacteria</taxon>
        <taxon>Bacillati</taxon>
        <taxon>Bacillota</taxon>
        <taxon>Clostridia</taxon>
        <taxon>Eubacteriales</taxon>
        <taxon>Clostridiaceae</taxon>
        <taxon>Clostridium</taxon>
    </lineage>
</organism>
<protein>
    <submittedName>
        <fullName evidence="1">Uncharacterized protein</fullName>
    </submittedName>
</protein>
<proteinExistence type="predicted"/>
<gene>
    <name evidence="1" type="ORF">DP131_07705</name>
</gene>
<dbReference type="Proteomes" id="UP000290273">
    <property type="component" value="Unassembled WGS sequence"/>
</dbReference>
<comment type="caution">
    <text evidence="1">The sequence shown here is derived from an EMBL/GenBank/DDBJ whole genome shotgun (WGS) entry which is preliminary data.</text>
</comment>
<sequence length="65" mass="7932">MNIKIKAMYLKEEDKEKLLKGLRTSFKVLKVSKEYKKEGQHRRIYIDLEQKNKVHSERTNYNSQF</sequence>
<name>A0ABY0ESA8_CLOTA</name>
<accession>A0ABY0ESA8</accession>
<evidence type="ECO:0000313" key="1">
    <source>
        <dbReference type="EMBL" id="RXI55922.1"/>
    </source>
</evidence>
<dbReference type="EMBL" id="QMAU01000036">
    <property type="protein sequence ID" value="RXI55922.1"/>
    <property type="molecule type" value="Genomic_DNA"/>
</dbReference>